<dbReference type="InterPro" id="IPR015422">
    <property type="entry name" value="PyrdxlP-dep_Trfase_small"/>
</dbReference>
<dbReference type="PANTHER" id="PTHR43510">
    <property type="entry name" value="AMINOTRANSFERASE FUNCTION, HYPOTHETICAL (EUROFUNG)"/>
    <property type="match status" value="1"/>
</dbReference>
<dbReference type="Pfam" id="PF00155">
    <property type="entry name" value="Aminotran_1_2"/>
    <property type="match status" value="1"/>
</dbReference>
<keyword evidence="1" id="KW-0808">Transferase</keyword>
<proteinExistence type="inferred from homology"/>
<reference evidence="3 4" key="1">
    <citation type="submission" date="2016-06" db="EMBL/GenBank/DDBJ databases">
        <title>Four novel species of enterococci isolated from chicken manure.</title>
        <authorList>
            <person name="Van Tyne D."/>
        </authorList>
    </citation>
    <scope>NUCLEOTIDE SEQUENCE [LARGE SCALE GENOMIC DNA]</scope>
    <source>
        <strain evidence="3 4">CU12B</strain>
    </source>
</reference>
<evidence type="ECO:0000313" key="4">
    <source>
        <dbReference type="Proteomes" id="UP000782705"/>
    </source>
</evidence>
<organism evidence="3 4">
    <name type="scientific">Candidatus Enterococcus willemsii</name>
    <dbReference type="NCBI Taxonomy" id="1857215"/>
    <lineage>
        <taxon>Bacteria</taxon>
        <taxon>Bacillati</taxon>
        <taxon>Bacillota</taxon>
        <taxon>Bacilli</taxon>
        <taxon>Lactobacillales</taxon>
        <taxon>Enterococcaceae</taxon>
        <taxon>Enterococcus</taxon>
    </lineage>
</organism>
<dbReference type="InterPro" id="IPR004839">
    <property type="entry name" value="Aminotransferase_I/II_large"/>
</dbReference>
<dbReference type="PANTHER" id="PTHR43510:SF1">
    <property type="entry name" value="AMINOTRANSFERASE FUNCTION, HYPOTHETICAL (EUROFUNG)"/>
    <property type="match status" value="1"/>
</dbReference>
<dbReference type="InterPro" id="IPR004838">
    <property type="entry name" value="NHTrfase_class1_PyrdxlP-BS"/>
</dbReference>
<gene>
    <name evidence="3" type="ORF">BAU17_04930</name>
</gene>
<dbReference type="Gene3D" id="3.40.640.10">
    <property type="entry name" value="Type I PLP-dependent aspartate aminotransferase-like (Major domain)"/>
    <property type="match status" value="1"/>
</dbReference>
<accession>A0ABQ6Z1Q7</accession>
<evidence type="ECO:0000256" key="1">
    <source>
        <dbReference type="RuleBase" id="RU000481"/>
    </source>
</evidence>
<evidence type="ECO:0000259" key="2">
    <source>
        <dbReference type="Pfam" id="PF00155"/>
    </source>
</evidence>
<evidence type="ECO:0000313" key="3">
    <source>
        <dbReference type="EMBL" id="KAF1305124.1"/>
    </source>
</evidence>
<feature type="domain" description="Aminotransferase class I/classII large" evidence="2">
    <location>
        <begin position="52"/>
        <end position="368"/>
    </location>
</feature>
<dbReference type="InterPro" id="IPR015421">
    <property type="entry name" value="PyrdxlP-dep_Trfase_major"/>
</dbReference>
<dbReference type="GO" id="GO:0008483">
    <property type="term" value="F:transaminase activity"/>
    <property type="evidence" value="ECO:0007669"/>
    <property type="project" value="UniProtKB-KW"/>
</dbReference>
<comment type="similarity">
    <text evidence="1">Belongs to the class-I pyridoxal-phosphate-dependent aminotransferase family.</text>
</comment>
<dbReference type="Gene3D" id="3.90.1150.10">
    <property type="entry name" value="Aspartate Aminotransferase, domain 1"/>
    <property type="match status" value="1"/>
</dbReference>
<keyword evidence="4" id="KW-1185">Reference proteome</keyword>
<dbReference type="SUPFAM" id="SSF53383">
    <property type="entry name" value="PLP-dependent transferases"/>
    <property type="match status" value="1"/>
</dbReference>
<dbReference type="CDD" id="cd00609">
    <property type="entry name" value="AAT_like"/>
    <property type="match status" value="1"/>
</dbReference>
<keyword evidence="1 3" id="KW-0032">Aminotransferase</keyword>
<dbReference type="EC" id="2.6.1.-" evidence="1"/>
<dbReference type="RefSeq" id="WP_161901431.1">
    <property type="nucleotide sequence ID" value="NZ_MAEL01000023.1"/>
</dbReference>
<dbReference type="PROSITE" id="PS00105">
    <property type="entry name" value="AA_TRANSFER_CLASS_1"/>
    <property type="match status" value="1"/>
</dbReference>
<protein>
    <recommendedName>
        <fullName evidence="1">Aminotransferase</fullName>
        <ecNumber evidence="1">2.6.1.-</ecNumber>
    </recommendedName>
</protein>
<dbReference type="InterPro" id="IPR015424">
    <property type="entry name" value="PyrdxlP-dep_Trfase"/>
</dbReference>
<name>A0ABQ6Z1Q7_9ENTE</name>
<comment type="cofactor">
    <cofactor evidence="1">
        <name>pyridoxal 5'-phosphate</name>
        <dbReference type="ChEBI" id="CHEBI:597326"/>
    </cofactor>
</comment>
<dbReference type="Proteomes" id="UP000782705">
    <property type="component" value="Unassembled WGS sequence"/>
</dbReference>
<dbReference type="EMBL" id="MAEL01000023">
    <property type="protein sequence ID" value="KAF1305124.1"/>
    <property type="molecule type" value="Genomic_DNA"/>
</dbReference>
<sequence>MYIKPFGVERWLNLYETKVDYNLTSTSITPFSLQELLAVTGEDEEKVKNDIFSMKLSYGVIEGNPNYLAGIASLYQNLTAEDVISTHGGVGASHLTMLTLIEPGDHVVAIVPAYQQIYSVPESIGATIDYLFLEATPSGYQVNLDKLAALMTDKTKAIVFNNPNNPTGDVVSDATLKEMVAIARKHHAYLICDEAYRGLTHHVGFSASVADLYEKGISLGSMSKAFAMAGLRLGWIASPNQKFMKDLHLQRDYTMISSGGIDEYIAALALKNKEAVHKRNMTITEERAVLFKKWLDNEPKLSYTPFKGGTVALPYYESSLSSEEFCRKLIEEQSVLLMPGAVFDLENCFRMGYAREPKEKMLAGLERISTFLAKLDK</sequence>
<comment type="caution">
    <text evidence="3">The sequence shown here is derived from an EMBL/GenBank/DDBJ whole genome shotgun (WGS) entry which is preliminary data.</text>
</comment>